<accession>A0A1H4QYY5</accession>
<dbReference type="PANTHER" id="PTHR37423:SF2">
    <property type="entry name" value="MEMBRANE-BOUND LYTIC MUREIN TRANSGLYCOSYLASE C"/>
    <property type="match status" value="1"/>
</dbReference>
<dbReference type="Pfam" id="PF01464">
    <property type="entry name" value="SLT"/>
    <property type="match status" value="1"/>
</dbReference>
<dbReference type="PANTHER" id="PTHR37423">
    <property type="entry name" value="SOLUBLE LYTIC MUREIN TRANSGLYCOSYLASE-RELATED"/>
    <property type="match status" value="1"/>
</dbReference>
<protein>
    <submittedName>
        <fullName evidence="4">Transglycosylase SLT domain-containing protein</fullName>
    </submittedName>
</protein>
<sequence length="297" mass="31979">MRVLGIRSAIPLFDRVRHHFFISTNNRAAVARSGDPGRPKGRREAALPWTGASTTACLRSFGRSVRVVVPLFFLLTVCDFSAAGETRAATHTASSRTSDPLAGFIDDASRRFGVPVQWIRSVLGAESAGDVRARSPKGALGLMQIMPNTWTDLRLRYGLGNDPYDARDNILAGTAYLRELHDQYGSPGFLAAYNAGPARYEEHLAGRPLPAETQAYLDKLTSVVGSDIAVSSAVASLRPSAAALFVVRSDNSNTFVWVQPIRLPNRTPTADSARDISAIVPQATGLFVARSDVGGLR</sequence>
<dbReference type="Proteomes" id="UP000183208">
    <property type="component" value="Unassembled WGS sequence"/>
</dbReference>
<comment type="similarity">
    <text evidence="1">Belongs to the transglycosylase Slt family.</text>
</comment>
<proteinExistence type="inferred from homology"/>
<evidence type="ECO:0000256" key="2">
    <source>
        <dbReference type="ARBA" id="ARBA00009387"/>
    </source>
</evidence>
<evidence type="ECO:0000256" key="1">
    <source>
        <dbReference type="ARBA" id="ARBA00007734"/>
    </source>
</evidence>
<organism evidence="4 5">
    <name type="scientific">Bradyrhizobium lablabi</name>
    <dbReference type="NCBI Taxonomy" id="722472"/>
    <lineage>
        <taxon>Bacteria</taxon>
        <taxon>Pseudomonadati</taxon>
        <taxon>Pseudomonadota</taxon>
        <taxon>Alphaproteobacteria</taxon>
        <taxon>Hyphomicrobiales</taxon>
        <taxon>Nitrobacteraceae</taxon>
        <taxon>Bradyrhizobium</taxon>
    </lineage>
</organism>
<dbReference type="Gene3D" id="1.10.530.10">
    <property type="match status" value="1"/>
</dbReference>
<dbReference type="AlphaFoldDB" id="A0A1H4QYY5"/>
<evidence type="ECO:0000313" key="4">
    <source>
        <dbReference type="EMBL" id="SEC24843.1"/>
    </source>
</evidence>
<dbReference type="InterPro" id="IPR008258">
    <property type="entry name" value="Transglycosylase_SLT_dom_1"/>
</dbReference>
<dbReference type="InterPro" id="IPR023346">
    <property type="entry name" value="Lysozyme-like_dom_sf"/>
</dbReference>
<dbReference type="EMBL" id="FNTI01000001">
    <property type="protein sequence ID" value="SEC24843.1"/>
    <property type="molecule type" value="Genomic_DNA"/>
</dbReference>
<evidence type="ECO:0000313" key="5">
    <source>
        <dbReference type="Proteomes" id="UP000183208"/>
    </source>
</evidence>
<gene>
    <name evidence="4" type="ORF">SAMN05444171_0984</name>
</gene>
<comment type="similarity">
    <text evidence="2">Belongs to the virb1 family.</text>
</comment>
<dbReference type="SUPFAM" id="SSF53955">
    <property type="entry name" value="Lysozyme-like"/>
    <property type="match status" value="1"/>
</dbReference>
<reference evidence="4 5" key="1">
    <citation type="submission" date="2016-10" db="EMBL/GenBank/DDBJ databases">
        <authorList>
            <person name="de Groot N.N."/>
        </authorList>
    </citation>
    <scope>NUCLEOTIDE SEQUENCE [LARGE SCALE GENOMIC DNA]</scope>
    <source>
        <strain evidence="4 5">GAS522</strain>
    </source>
</reference>
<dbReference type="CDD" id="cd00254">
    <property type="entry name" value="LT-like"/>
    <property type="match status" value="1"/>
</dbReference>
<evidence type="ECO:0000259" key="3">
    <source>
        <dbReference type="Pfam" id="PF01464"/>
    </source>
</evidence>
<name>A0A1H4QYY5_9BRAD</name>
<feature type="domain" description="Transglycosylase SLT" evidence="3">
    <location>
        <begin position="105"/>
        <end position="203"/>
    </location>
</feature>